<accession>K9H356</accession>
<keyword evidence="1" id="KW-1133">Transmembrane helix</keyword>
<keyword evidence="3" id="KW-1185">Reference proteome</keyword>
<sequence>MEGRQQATLGVSITFFSIATIFVTLRFISRIFVVRKVGLHDWLMLVAWVGYLDLIPACTRGCSESGLDLLANRAHDGNLVLELGG</sequence>
<proteinExistence type="predicted"/>
<feature type="transmembrane region" description="Helical" evidence="1">
    <location>
        <begin position="6"/>
        <end position="28"/>
    </location>
</feature>
<keyword evidence="1" id="KW-0812">Transmembrane</keyword>
<dbReference type="AlphaFoldDB" id="K9H356"/>
<dbReference type="EMBL" id="AKCT01000014">
    <property type="protein sequence ID" value="EKV19581.1"/>
    <property type="molecule type" value="Genomic_DNA"/>
</dbReference>
<dbReference type="Proteomes" id="UP000009882">
    <property type="component" value="Unassembled WGS sequence"/>
</dbReference>
<dbReference type="STRING" id="1170229.K9H356"/>
<reference evidence="3" key="1">
    <citation type="journal article" date="2012" name="BMC Genomics">
        <title>Genome sequence of the necrotrophic fungus Penicillium digitatum, the main postharvest pathogen of citrus.</title>
        <authorList>
            <person name="Marcet-Houben M."/>
            <person name="Ballester A.-R."/>
            <person name="de la Fuente B."/>
            <person name="Harries E."/>
            <person name="Marcos J.F."/>
            <person name="Gonzalez-Candelas L."/>
            <person name="Gabaldon T."/>
        </authorList>
    </citation>
    <scope>NUCLEOTIDE SEQUENCE [LARGE SCALE GENOMIC DNA]</scope>
    <source>
        <strain evidence="3">PHI26 / CECT 20796</strain>
    </source>
</reference>
<gene>
    <name evidence="2" type="ORF">PDIG_02200</name>
</gene>
<name>K9H356_PEND2</name>
<dbReference type="InParanoid" id="K9H356"/>
<evidence type="ECO:0000256" key="1">
    <source>
        <dbReference type="SAM" id="Phobius"/>
    </source>
</evidence>
<evidence type="ECO:0000313" key="2">
    <source>
        <dbReference type="EMBL" id="EKV19581.1"/>
    </source>
</evidence>
<keyword evidence="1" id="KW-0472">Membrane</keyword>
<dbReference type="HOGENOM" id="CLU_2513342_0_0_1"/>
<protein>
    <recommendedName>
        <fullName evidence="4">Integral membrane protein</fullName>
    </recommendedName>
</protein>
<organism evidence="2 3">
    <name type="scientific">Penicillium digitatum (strain PHI26 / CECT 20796)</name>
    <name type="common">Green mold</name>
    <dbReference type="NCBI Taxonomy" id="1170229"/>
    <lineage>
        <taxon>Eukaryota</taxon>
        <taxon>Fungi</taxon>
        <taxon>Dikarya</taxon>
        <taxon>Ascomycota</taxon>
        <taxon>Pezizomycotina</taxon>
        <taxon>Eurotiomycetes</taxon>
        <taxon>Eurotiomycetidae</taxon>
        <taxon>Eurotiales</taxon>
        <taxon>Aspergillaceae</taxon>
        <taxon>Penicillium</taxon>
    </lineage>
</organism>
<comment type="caution">
    <text evidence="2">The sequence shown here is derived from an EMBL/GenBank/DDBJ whole genome shotgun (WGS) entry which is preliminary data.</text>
</comment>
<evidence type="ECO:0000313" key="3">
    <source>
        <dbReference type="Proteomes" id="UP000009882"/>
    </source>
</evidence>
<evidence type="ECO:0008006" key="4">
    <source>
        <dbReference type="Google" id="ProtNLM"/>
    </source>
</evidence>